<evidence type="ECO:0000313" key="3">
    <source>
        <dbReference type="EMBL" id="TMQ98973.1"/>
    </source>
</evidence>
<dbReference type="OrthoDB" id="3449126at2"/>
<dbReference type="InterPro" id="IPR011047">
    <property type="entry name" value="Quinoprotein_ADH-like_sf"/>
</dbReference>
<proteinExistence type="predicted"/>
<dbReference type="RefSeq" id="WP_138646443.1">
    <property type="nucleotide sequence ID" value="NZ_VCKW01000090.1"/>
</dbReference>
<dbReference type="AlphaFoldDB" id="A0A5C4JAG3"/>
<protein>
    <recommendedName>
        <fullName evidence="2">Pyrrolo-quinoline quinone repeat domain-containing protein</fullName>
    </recommendedName>
</protein>
<dbReference type="EMBL" id="VCKW01000090">
    <property type="protein sequence ID" value="TMQ98973.1"/>
    <property type="molecule type" value="Genomic_DNA"/>
</dbReference>
<name>A0A5C4JAG3_9ACTN</name>
<comment type="caution">
    <text evidence="3">The sequence shown here is derived from an EMBL/GenBank/DDBJ whole genome shotgun (WGS) entry which is preliminary data.</text>
</comment>
<feature type="compositionally biased region" description="Polar residues" evidence="1">
    <location>
        <begin position="242"/>
        <end position="252"/>
    </location>
</feature>
<dbReference type="Proteomes" id="UP000309174">
    <property type="component" value="Unassembled WGS sequence"/>
</dbReference>
<evidence type="ECO:0000256" key="1">
    <source>
        <dbReference type="SAM" id="MobiDB-lite"/>
    </source>
</evidence>
<dbReference type="Pfam" id="PF13360">
    <property type="entry name" value="PQQ_2"/>
    <property type="match status" value="1"/>
</dbReference>
<dbReference type="InterPro" id="IPR015943">
    <property type="entry name" value="WD40/YVTN_repeat-like_dom_sf"/>
</dbReference>
<gene>
    <name evidence="3" type="ORF">ETD83_18825</name>
</gene>
<feature type="domain" description="Pyrrolo-quinoline quinone repeat" evidence="2">
    <location>
        <begin position="10"/>
        <end position="151"/>
    </location>
</feature>
<keyword evidence="4" id="KW-1185">Reference proteome</keyword>
<sequence length="291" mass="29988">MAGGEAAGPKGELLWWLDAKAAPLQPHGPTGWPSGDVFAIAAGRQVTGYGIADGKKRWAVPLPGDICATSTQMSGGRVAVLYGGGGDKCDRVQVVDVRHGKAVWQRPLPRWDSSGTKATQVVIANGAVAVQRQNEGINAFRLRDGRPLWRRIGLFNGCLYSGVGGGQALVAELTCGGGTSGAVQSLGAADGRPRWTRPLGENVDVTGIFSTNPVVVGIGEDLDGQTTQVLMLDKAGARPEGSNWTSTASSGPSAARAMTSPDATASWSTARPSTCARRPTTSAGGRSPPTT</sequence>
<evidence type="ECO:0000313" key="4">
    <source>
        <dbReference type="Proteomes" id="UP000309174"/>
    </source>
</evidence>
<dbReference type="InterPro" id="IPR002372">
    <property type="entry name" value="PQQ_rpt_dom"/>
</dbReference>
<organism evidence="3 4">
    <name type="scientific">Actinomadura soli</name>
    <dbReference type="NCBI Taxonomy" id="2508997"/>
    <lineage>
        <taxon>Bacteria</taxon>
        <taxon>Bacillati</taxon>
        <taxon>Actinomycetota</taxon>
        <taxon>Actinomycetes</taxon>
        <taxon>Streptosporangiales</taxon>
        <taxon>Thermomonosporaceae</taxon>
        <taxon>Actinomadura</taxon>
    </lineage>
</organism>
<feature type="compositionally biased region" description="Polar residues" evidence="1">
    <location>
        <begin position="261"/>
        <end position="272"/>
    </location>
</feature>
<reference evidence="3 4" key="1">
    <citation type="submission" date="2019-05" db="EMBL/GenBank/DDBJ databases">
        <title>Draft genome sequence of Actinomadura sp. 14C53.</title>
        <authorList>
            <person name="Saricaoglu S."/>
            <person name="Isik K."/>
        </authorList>
    </citation>
    <scope>NUCLEOTIDE SEQUENCE [LARGE SCALE GENOMIC DNA]</scope>
    <source>
        <strain evidence="3 4">14C53</strain>
    </source>
</reference>
<accession>A0A5C4JAG3</accession>
<feature type="region of interest" description="Disordered" evidence="1">
    <location>
        <begin position="235"/>
        <end position="291"/>
    </location>
</feature>
<evidence type="ECO:0000259" key="2">
    <source>
        <dbReference type="Pfam" id="PF13360"/>
    </source>
</evidence>
<dbReference type="Gene3D" id="2.130.10.10">
    <property type="entry name" value="YVTN repeat-like/Quinoprotein amine dehydrogenase"/>
    <property type="match status" value="1"/>
</dbReference>
<dbReference type="SUPFAM" id="SSF50998">
    <property type="entry name" value="Quinoprotein alcohol dehydrogenase-like"/>
    <property type="match status" value="1"/>
</dbReference>
<feature type="compositionally biased region" description="Polar residues" evidence="1">
    <location>
        <begin position="279"/>
        <end position="291"/>
    </location>
</feature>